<organism evidence="2 3">
    <name type="scientific">Bactrocera dorsalis</name>
    <name type="common">Oriental fruit fly</name>
    <name type="synonym">Dacus dorsalis</name>
    <dbReference type="NCBI Taxonomy" id="27457"/>
    <lineage>
        <taxon>Eukaryota</taxon>
        <taxon>Metazoa</taxon>
        <taxon>Ecdysozoa</taxon>
        <taxon>Arthropoda</taxon>
        <taxon>Hexapoda</taxon>
        <taxon>Insecta</taxon>
        <taxon>Pterygota</taxon>
        <taxon>Neoptera</taxon>
        <taxon>Endopterygota</taxon>
        <taxon>Diptera</taxon>
        <taxon>Brachycera</taxon>
        <taxon>Muscomorpha</taxon>
        <taxon>Tephritoidea</taxon>
        <taxon>Tephritidae</taxon>
        <taxon>Bactrocera</taxon>
        <taxon>Bactrocera</taxon>
    </lineage>
</organism>
<dbReference type="Pfam" id="PF14529">
    <property type="entry name" value="Exo_endo_phos_2"/>
    <property type="match status" value="1"/>
</dbReference>
<protein>
    <submittedName>
        <fullName evidence="3">Uncharacterized protein LOC125779650</fullName>
    </submittedName>
</protein>
<dbReference type="GeneID" id="125779650"/>
<feature type="non-terminal residue" evidence="3">
    <location>
        <position position="456"/>
    </location>
</feature>
<evidence type="ECO:0000313" key="2">
    <source>
        <dbReference type="Proteomes" id="UP001652620"/>
    </source>
</evidence>
<proteinExistence type="predicted"/>
<dbReference type="InterPro" id="IPR005135">
    <property type="entry name" value="Endo/exonuclease/phosphatase"/>
</dbReference>
<dbReference type="SUPFAM" id="SSF56219">
    <property type="entry name" value="DNase I-like"/>
    <property type="match status" value="1"/>
</dbReference>
<dbReference type="Gene3D" id="3.60.10.10">
    <property type="entry name" value="Endonuclease/exonuclease/phosphatase"/>
    <property type="match status" value="1"/>
</dbReference>
<dbReference type="PANTHER" id="PTHR33273">
    <property type="entry name" value="DOMAIN-CONTAINING PROTEIN, PUTATIVE-RELATED"/>
    <property type="match status" value="1"/>
</dbReference>
<keyword evidence="2" id="KW-1185">Reference proteome</keyword>
<dbReference type="PANTHER" id="PTHR33273:SF4">
    <property type="entry name" value="ENDONUCLEASE_EXONUCLEASE_PHOSPHATASE DOMAIN-CONTAINING PROTEIN"/>
    <property type="match status" value="1"/>
</dbReference>
<accession>A0ABM3K5X2</accession>
<feature type="domain" description="Endonuclease/exonuclease/phosphatase" evidence="1">
    <location>
        <begin position="98"/>
        <end position="214"/>
    </location>
</feature>
<dbReference type="Proteomes" id="UP001652620">
    <property type="component" value="Chromosome 6"/>
</dbReference>
<evidence type="ECO:0000313" key="3">
    <source>
        <dbReference type="RefSeq" id="XP_049316887.1"/>
    </source>
</evidence>
<reference evidence="3" key="1">
    <citation type="submission" date="2025-08" db="UniProtKB">
        <authorList>
            <consortium name="RefSeq"/>
        </authorList>
    </citation>
    <scope>IDENTIFICATION</scope>
    <source>
        <tissue evidence="3">Adult</tissue>
    </source>
</reference>
<dbReference type="InterPro" id="IPR036691">
    <property type="entry name" value="Endo/exonu/phosph_ase_sf"/>
</dbReference>
<dbReference type="CDD" id="cd09077">
    <property type="entry name" value="R1-I-EN"/>
    <property type="match status" value="1"/>
</dbReference>
<sequence length="456" mass="51194">MKFLQINLQHAKAASANLLLRLGQDGADVVLIQEPWLTGYGISGLRTKSHRLLTAKDAGRNRACMLVRNELTVFLLPNFSNADIVTAKLECDTGDLWLISAYMPHDDVVEPPPLLLRRTLAEASKTGTDVIIGSDANSRHQIWGSSDTNSRGESLFDFIIGENLRICNRGNSPTFVTAGREEVLDLTLTSQAIAPLISDWRVLDDHSFSDHRYIEFSLAGEGPLRKSFRNPRNTDWEGYRRRLRQTLPRAPAVDSLATTDVVEEWVEVFSSACKDALERSCPLRSPKGKEKPPWWTKELSDIRASCRRLFNRARRSGLSEDWALYKAGLSIYKSELRKAKRTSWKCFCEKVEGCHESSRFRRILAKTPVSLGYLKDANGKWALSSEETLQMLLDAHFPSNMSSVRESLGVPHDDCAAFVGILDERHLTWAINSFKPFKSPGPEGIIPAQLQQAVKV</sequence>
<dbReference type="RefSeq" id="XP_049316887.1">
    <property type="nucleotide sequence ID" value="XM_049460930.1"/>
</dbReference>
<evidence type="ECO:0000259" key="1">
    <source>
        <dbReference type="Pfam" id="PF14529"/>
    </source>
</evidence>
<name>A0ABM3K5X2_BACDO</name>
<gene>
    <name evidence="3" type="primary">LOC125779650</name>
</gene>